<feature type="compositionally biased region" description="Polar residues" evidence="1">
    <location>
        <begin position="19"/>
        <end position="49"/>
    </location>
</feature>
<gene>
    <name evidence="2" type="primary">GIGYF1</name>
    <name evidence="2" type="ORF">Ciccas_003373</name>
</gene>
<evidence type="ECO:0000313" key="2">
    <source>
        <dbReference type="EMBL" id="KAL3317972.1"/>
    </source>
</evidence>
<name>A0ABD2QEJ6_9PLAT</name>
<keyword evidence="3" id="KW-1185">Reference proteome</keyword>
<evidence type="ECO:0000256" key="1">
    <source>
        <dbReference type="SAM" id="MobiDB-lite"/>
    </source>
</evidence>
<feature type="compositionally biased region" description="Basic residues" evidence="1">
    <location>
        <begin position="349"/>
        <end position="360"/>
    </location>
</feature>
<feature type="compositionally biased region" description="Low complexity" evidence="1">
    <location>
        <begin position="315"/>
        <end position="324"/>
    </location>
</feature>
<evidence type="ECO:0000313" key="3">
    <source>
        <dbReference type="Proteomes" id="UP001626550"/>
    </source>
</evidence>
<sequence length="372" mass="41420">MSKLNLDGNSNNSYSSESWYQHTPNDSYLNNHSNSKFAYNPWNKPTQENGFYPADSPISDLINHNSSSNGRSKISDSESTSSSRQSFPPTFSLIYGLQSRDNASFRSQPTSTPAPELEKLFGTDDPIALALAFNTSPEFYQAPPLEGVVPVHRPPPPVPSPAKVKEACGAEPKLSLDSRAPGYRPPVQPNRVQVAVAKPIKTQEQNREKYSPTPVKSSAQELQELVQWAKGALKGVSVQGFDIPTAVEVMAAIDAPYEVEAMFLTYLGDSPKVQHFVREFLDRRRPYWQLQKEAVKHKQQKKTKKEPRPPSTNGSISPSDLSSSHADDSLHSNNNSQVSFFSNPPTFLKWKHIKVKKSKSGKQQQRGLQQRS</sequence>
<accession>A0ABD2QEJ6</accession>
<feature type="compositionally biased region" description="Basic residues" evidence="1">
    <location>
        <begin position="295"/>
        <end position="305"/>
    </location>
</feature>
<feature type="compositionally biased region" description="Low complexity" evidence="1">
    <location>
        <begin position="77"/>
        <end position="86"/>
    </location>
</feature>
<feature type="compositionally biased region" description="Low complexity" evidence="1">
    <location>
        <begin position="331"/>
        <end position="343"/>
    </location>
</feature>
<feature type="compositionally biased region" description="Low complexity" evidence="1">
    <location>
        <begin position="361"/>
        <end position="372"/>
    </location>
</feature>
<feature type="compositionally biased region" description="Low complexity" evidence="1">
    <location>
        <begin position="9"/>
        <end position="18"/>
    </location>
</feature>
<comment type="caution">
    <text evidence="2">The sequence shown here is derived from an EMBL/GenBank/DDBJ whole genome shotgun (WGS) entry which is preliminary data.</text>
</comment>
<proteinExistence type="predicted"/>
<reference evidence="2 3" key="1">
    <citation type="submission" date="2024-11" db="EMBL/GenBank/DDBJ databases">
        <title>Adaptive evolution of stress response genes in parasites aligns with host niche diversity.</title>
        <authorList>
            <person name="Hahn C."/>
            <person name="Resl P."/>
        </authorList>
    </citation>
    <scope>NUCLEOTIDE SEQUENCE [LARGE SCALE GENOMIC DNA]</scope>
    <source>
        <strain evidence="2">EGGRZ-B1_66</strain>
        <tissue evidence="2">Body</tissue>
    </source>
</reference>
<protein>
    <submittedName>
        <fullName evidence="2">GRB10 interacting GYF protein 1</fullName>
    </submittedName>
</protein>
<organism evidence="2 3">
    <name type="scientific">Cichlidogyrus casuarinus</name>
    <dbReference type="NCBI Taxonomy" id="1844966"/>
    <lineage>
        <taxon>Eukaryota</taxon>
        <taxon>Metazoa</taxon>
        <taxon>Spiralia</taxon>
        <taxon>Lophotrochozoa</taxon>
        <taxon>Platyhelminthes</taxon>
        <taxon>Monogenea</taxon>
        <taxon>Monopisthocotylea</taxon>
        <taxon>Dactylogyridea</taxon>
        <taxon>Ancyrocephalidae</taxon>
        <taxon>Cichlidogyrus</taxon>
    </lineage>
</organism>
<feature type="compositionally biased region" description="Polar residues" evidence="1">
    <location>
        <begin position="62"/>
        <end position="71"/>
    </location>
</feature>
<feature type="region of interest" description="Disordered" evidence="1">
    <location>
        <begin position="293"/>
        <end position="372"/>
    </location>
</feature>
<feature type="region of interest" description="Disordered" evidence="1">
    <location>
        <begin position="1"/>
        <end position="87"/>
    </location>
</feature>
<dbReference type="AlphaFoldDB" id="A0ABD2QEJ6"/>
<dbReference type="EMBL" id="JBJKFK010000304">
    <property type="protein sequence ID" value="KAL3317972.1"/>
    <property type="molecule type" value="Genomic_DNA"/>
</dbReference>
<dbReference type="Proteomes" id="UP001626550">
    <property type="component" value="Unassembled WGS sequence"/>
</dbReference>